<keyword evidence="3" id="KW-1185">Reference proteome</keyword>
<dbReference type="Gene3D" id="2.60.120.10">
    <property type="entry name" value="Jelly Rolls"/>
    <property type="match status" value="1"/>
</dbReference>
<evidence type="ECO:0000313" key="2">
    <source>
        <dbReference type="EMBL" id="SDF75028.1"/>
    </source>
</evidence>
<dbReference type="CDD" id="cd02213">
    <property type="entry name" value="cupin_PMI_typeII_C"/>
    <property type="match status" value="1"/>
</dbReference>
<dbReference type="EMBL" id="FNCE01000002">
    <property type="protein sequence ID" value="SDF75028.1"/>
    <property type="molecule type" value="Genomic_DNA"/>
</dbReference>
<dbReference type="RefSeq" id="WP_245659440.1">
    <property type="nucleotide sequence ID" value="NZ_FNCE01000002.1"/>
</dbReference>
<dbReference type="AlphaFoldDB" id="A0A1G7NLT5"/>
<dbReference type="PANTHER" id="PTHR46390">
    <property type="entry name" value="MANNOSE-1-PHOSPHATE GUANYLYLTRANSFERASE"/>
    <property type="match status" value="1"/>
</dbReference>
<dbReference type="STRING" id="1082479.SAMN05216241_102221"/>
<gene>
    <name evidence="2" type="ORF">SAMN05216241_102221</name>
</gene>
<proteinExistence type="predicted"/>
<dbReference type="GO" id="GO:0016853">
    <property type="term" value="F:isomerase activity"/>
    <property type="evidence" value="ECO:0007669"/>
    <property type="project" value="UniProtKB-KW"/>
</dbReference>
<dbReference type="InterPro" id="IPR014710">
    <property type="entry name" value="RmlC-like_jellyroll"/>
</dbReference>
<dbReference type="FunFam" id="2.60.120.10:FF:000032">
    <property type="entry name" value="Mannose-1-phosphate guanylyltransferase/mannose-6-phosphate isomerase"/>
    <property type="match status" value="1"/>
</dbReference>
<dbReference type="SUPFAM" id="SSF51182">
    <property type="entry name" value="RmlC-like cupins"/>
    <property type="match status" value="1"/>
</dbReference>
<protein>
    <submittedName>
        <fullName evidence="2">Mannose-6-phosphate isomerase, type 2</fullName>
    </submittedName>
</protein>
<organism evidence="2 3">
    <name type="scientific">Limimonas halophila</name>
    <dbReference type="NCBI Taxonomy" id="1082479"/>
    <lineage>
        <taxon>Bacteria</taxon>
        <taxon>Pseudomonadati</taxon>
        <taxon>Pseudomonadota</taxon>
        <taxon>Alphaproteobacteria</taxon>
        <taxon>Rhodospirillales</taxon>
        <taxon>Rhodovibrionaceae</taxon>
        <taxon>Limimonas</taxon>
    </lineage>
</organism>
<dbReference type="InterPro" id="IPR011051">
    <property type="entry name" value="RmlC_Cupin_sf"/>
</dbReference>
<dbReference type="Pfam" id="PF01050">
    <property type="entry name" value="MannoseP_isomer"/>
    <property type="match status" value="1"/>
</dbReference>
<dbReference type="PANTHER" id="PTHR46390:SF1">
    <property type="entry name" value="MANNOSE-1-PHOSPHATE GUANYLYLTRANSFERASE"/>
    <property type="match status" value="1"/>
</dbReference>
<dbReference type="InterPro" id="IPR001538">
    <property type="entry name" value="Man6P_isomerase-2_C"/>
</dbReference>
<keyword evidence="2" id="KW-0413">Isomerase</keyword>
<name>A0A1G7NLT5_9PROT</name>
<reference evidence="2 3" key="1">
    <citation type="submission" date="2016-10" db="EMBL/GenBank/DDBJ databases">
        <authorList>
            <person name="de Groot N.N."/>
        </authorList>
    </citation>
    <scope>NUCLEOTIDE SEQUENCE [LARGE SCALE GENOMIC DNA]</scope>
    <source>
        <strain evidence="2 3">DSM 25584</strain>
    </source>
</reference>
<accession>A0A1G7NLT5</accession>
<dbReference type="Proteomes" id="UP000199415">
    <property type="component" value="Unassembled WGS sequence"/>
</dbReference>
<evidence type="ECO:0000313" key="3">
    <source>
        <dbReference type="Proteomes" id="UP000199415"/>
    </source>
</evidence>
<evidence type="ECO:0000259" key="1">
    <source>
        <dbReference type="Pfam" id="PF01050"/>
    </source>
</evidence>
<feature type="domain" description="Mannose-6-phosphate isomerase type II C-terminal" evidence="1">
    <location>
        <begin position="26"/>
        <end position="133"/>
    </location>
</feature>
<dbReference type="GO" id="GO:0004475">
    <property type="term" value="F:mannose-1-phosphate guanylyltransferase (GTP) activity"/>
    <property type="evidence" value="ECO:0007669"/>
    <property type="project" value="TreeGrafter"/>
</dbReference>
<dbReference type="GO" id="GO:0005976">
    <property type="term" value="P:polysaccharide metabolic process"/>
    <property type="evidence" value="ECO:0007669"/>
    <property type="project" value="InterPro"/>
</dbReference>
<dbReference type="GO" id="GO:0009298">
    <property type="term" value="P:GDP-mannose biosynthetic process"/>
    <property type="evidence" value="ECO:0007669"/>
    <property type="project" value="TreeGrafter"/>
</dbReference>
<sequence>MVGKDTPHAGVSARIKGLSSADSMERSAVFRPWGSFRSVHWGDGFQVKHIRVEAGQVLSLQRHRHRAEHWVVVRGVAEVTCDDAVFHLDTNQTTSIPLGAVHRLANPGEEPLDLIEVQIGAYLGEDDIERFADIYGRSDRLNSAT</sequence>
<dbReference type="InterPro" id="IPR051161">
    <property type="entry name" value="Mannose-6P_isomerase_type2"/>
</dbReference>